<dbReference type="PANTHER" id="PTHR13903">
    <property type="entry name" value="PIRIN-RELATED"/>
    <property type="match status" value="1"/>
</dbReference>
<evidence type="ECO:0000256" key="6">
    <source>
        <dbReference type="RuleBase" id="RU003457"/>
    </source>
</evidence>
<reference evidence="10" key="1">
    <citation type="submission" date="2022-07" db="EMBL/GenBank/DDBJ databases">
        <title>Phylogenomic reconstructions and comparative analyses of Kickxellomycotina fungi.</title>
        <authorList>
            <person name="Reynolds N.K."/>
            <person name="Stajich J.E."/>
            <person name="Barry K."/>
            <person name="Grigoriev I.V."/>
            <person name="Crous P."/>
            <person name="Smith M.E."/>
        </authorList>
    </citation>
    <scope>NUCLEOTIDE SEQUENCE</scope>
    <source>
        <strain evidence="10">IMI 214461</strain>
    </source>
</reference>
<dbReference type="PANTHER" id="PTHR13903:SF31">
    <property type="entry name" value="CUPIN-DOMAIN CONTAINING PROTEIN"/>
    <property type="match status" value="1"/>
</dbReference>
<dbReference type="FunFam" id="3.30.390.80:FF:000001">
    <property type="entry name" value="DNA repair protein RAD52 homolog"/>
    <property type="match status" value="1"/>
</dbReference>
<evidence type="ECO:0000256" key="4">
    <source>
        <dbReference type="ARBA" id="ARBA00023172"/>
    </source>
</evidence>
<comment type="similarity">
    <text evidence="2 6">Belongs to the pirin family.</text>
</comment>
<evidence type="ECO:0000259" key="8">
    <source>
        <dbReference type="Pfam" id="PF02678"/>
    </source>
</evidence>
<accession>A0A9W8BPL3</accession>
<comment type="similarity">
    <text evidence="1">Belongs to the RAD52 family.</text>
</comment>
<keyword evidence="4" id="KW-0233">DNA recombination</keyword>
<dbReference type="InterPro" id="IPR014710">
    <property type="entry name" value="RmlC-like_jellyroll"/>
</dbReference>
<keyword evidence="3" id="KW-0227">DNA damage</keyword>
<comment type="caution">
    <text evidence="10">The sequence shown here is derived from an EMBL/GenBank/DDBJ whole genome shotgun (WGS) entry which is preliminary data.</text>
</comment>
<dbReference type="GO" id="GO:0003697">
    <property type="term" value="F:single-stranded DNA binding"/>
    <property type="evidence" value="ECO:0007669"/>
    <property type="project" value="UniProtKB-ARBA"/>
</dbReference>
<feature type="region of interest" description="Disordered" evidence="7">
    <location>
        <begin position="210"/>
        <end position="247"/>
    </location>
</feature>
<dbReference type="Pfam" id="PF05726">
    <property type="entry name" value="Pirin_C"/>
    <property type="match status" value="1"/>
</dbReference>
<feature type="region of interest" description="Disordered" evidence="7">
    <location>
        <begin position="629"/>
        <end position="652"/>
    </location>
</feature>
<dbReference type="Gene3D" id="2.60.120.10">
    <property type="entry name" value="Jelly Rolls"/>
    <property type="match status" value="2"/>
</dbReference>
<keyword evidence="5" id="KW-0234">DNA repair</keyword>
<dbReference type="OrthoDB" id="198735at2759"/>
<evidence type="ECO:0000256" key="3">
    <source>
        <dbReference type="ARBA" id="ARBA00022763"/>
    </source>
</evidence>
<dbReference type="SUPFAM" id="SSF51182">
    <property type="entry name" value="RmlC-like cupins"/>
    <property type="match status" value="1"/>
</dbReference>
<evidence type="ECO:0000256" key="7">
    <source>
        <dbReference type="SAM" id="MobiDB-lite"/>
    </source>
</evidence>
<feature type="compositionally biased region" description="Basic and acidic residues" evidence="7">
    <location>
        <begin position="633"/>
        <end position="652"/>
    </location>
</feature>
<dbReference type="EMBL" id="JANBQF010000001">
    <property type="protein sequence ID" value="KAJ2008734.1"/>
    <property type="molecule type" value="Genomic_DNA"/>
</dbReference>
<protein>
    <submittedName>
        <fullName evidence="10">Uncharacterized protein</fullName>
    </submittedName>
</protein>
<dbReference type="CDD" id="cd02247">
    <property type="entry name" value="cupin_pirin_C"/>
    <property type="match status" value="1"/>
</dbReference>
<organism evidence="10 11">
    <name type="scientific">Coemansia thaxteri</name>
    <dbReference type="NCBI Taxonomy" id="2663907"/>
    <lineage>
        <taxon>Eukaryota</taxon>
        <taxon>Fungi</taxon>
        <taxon>Fungi incertae sedis</taxon>
        <taxon>Zoopagomycota</taxon>
        <taxon>Kickxellomycotina</taxon>
        <taxon>Kickxellomycetes</taxon>
        <taxon>Kickxellales</taxon>
        <taxon>Kickxellaceae</taxon>
        <taxon>Coemansia</taxon>
    </lineage>
</organism>
<dbReference type="InterPro" id="IPR003829">
    <property type="entry name" value="Pirin_N_dom"/>
</dbReference>
<dbReference type="InterPro" id="IPR008778">
    <property type="entry name" value="Pirin_C_dom"/>
</dbReference>
<dbReference type="InterPro" id="IPR012093">
    <property type="entry name" value="Pirin"/>
</dbReference>
<dbReference type="InterPro" id="IPR041247">
    <property type="entry name" value="Rad52_fam"/>
</dbReference>
<evidence type="ECO:0000256" key="5">
    <source>
        <dbReference type="ARBA" id="ARBA00023204"/>
    </source>
</evidence>
<dbReference type="SUPFAM" id="SSF54768">
    <property type="entry name" value="dsRNA-binding domain-like"/>
    <property type="match status" value="1"/>
</dbReference>
<feature type="domain" description="Pirin C-terminal" evidence="9">
    <location>
        <begin position="518"/>
        <end position="627"/>
    </location>
</feature>
<feature type="domain" description="Pirin N-terminal" evidence="8">
    <location>
        <begin position="357"/>
        <end position="461"/>
    </location>
</feature>
<feature type="region of interest" description="Disordered" evidence="7">
    <location>
        <begin position="1"/>
        <end position="20"/>
    </location>
</feature>
<evidence type="ECO:0000256" key="1">
    <source>
        <dbReference type="ARBA" id="ARBA00006638"/>
    </source>
</evidence>
<name>A0A9W8BPL3_9FUNG</name>
<evidence type="ECO:0000259" key="9">
    <source>
        <dbReference type="Pfam" id="PF05726"/>
    </source>
</evidence>
<dbReference type="InterPro" id="IPR042525">
    <property type="entry name" value="Rad52_Rad59_Rad22_sf"/>
</dbReference>
<evidence type="ECO:0000256" key="2">
    <source>
        <dbReference type="ARBA" id="ARBA00008416"/>
    </source>
</evidence>
<dbReference type="InterPro" id="IPR011051">
    <property type="entry name" value="RmlC_Cupin_sf"/>
</dbReference>
<feature type="compositionally biased region" description="Low complexity" evidence="7">
    <location>
        <begin position="317"/>
        <end position="330"/>
    </location>
</feature>
<feature type="region of interest" description="Disordered" evidence="7">
    <location>
        <begin position="265"/>
        <end position="335"/>
    </location>
</feature>
<dbReference type="Pfam" id="PF02678">
    <property type="entry name" value="Pirin"/>
    <property type="match status" value="1"/>
</dbReference>
<dbReference type="Proteomes" id="UP001150907">
    <property type="component" value="Unassembled WGS sequence"/>
</dbReference>
<evidence type="ECO:0000313" key="10">
    <source>
        <dbReference type="EMBL" id="KAJ2008734.1"/>
    </source>
</evidence>
<proteinExistence type="inferred from homology"/>
<gene>
    <name evidence="10" type="ORF">H4R26_000053</name>
</gene>
<keyword evidence="11" id="KW-1185">Reference proteome</keyword>
<dbReference type="Gene3D" id="3.30.390.80">
    <property type="entry name" value="DNA repair protein Rad52/59/22"/>
    <property type="match status" value="1"/>
</dbReference>
<dbReference type="Pfam" id="PF04098">
    <property type="entry name" value="Rad52_Rad22"/>
    <property type="match status" value="1"/>
</dbReference>
<sequence length="652" mass="71750">MQQTQLHNRGGQSEDSSLSSFGKEEVLRIQSQLRQVLGPEHISTRQGSGNVRLSYIEGWRIISIANQIFGFDGWRSSIQSFSIDYVDQLEGGRLNVGASCMMRITLRDGTYKEDIGFGMIENAKSKGMAFEKVKKEAVTDAIKRAMRQFGNVLGNCVYDKEFVKSISQFPKQPRGRVQSEDLYRYSDLVSRDIGSHHGYQQQDGFRSAASALGGLNDSGPAAEAQSRIAPPESLDVTDRRSEGTVDFDMYDLDDDAFDGIGMMETDRPIIPESPTPRAYDHQPAPPTNVYNQQTTPARVDPASGPRWRPASAPVSHSNAAGNGPSPSPGGRVAQGKTLKQVARVITAHRQREGGGFMVRRPLPSGGLESADPFLMLDHLGPVYYGPGEAVGAPDHPHRGFETVTYMLDGEFEHHDSHGNHGILKPGWVQWMTAGSGVIHSEMPSDKLLKEGGNFHGFQIWVNLPAKDKMIRPRYQDVPPEDIPWFESADGQTKVKVIAGEVENVKANIDTHTPVYFLDLRTTGKYSLRIPEGMDAMAYNYHTAAILVGQEKTKLAESQLAILKTHGEPVTFEAAEDAEGSEGKKEARVLILAGTPIGEKVAKYGPFVMNTDEELYQALADVEAGRFGTIPGSSERRRKTDEANERRLQAGKH</sequence>
<dbReference type="CDD" id="cd02909">
    <property type="entry name" value="cupin_pirin_N"/>
    <property type="match status" value="1"/>
</dbReference>
<evidence type="ECO:0000313" key="11">
    <source>
        <dbReference type="Proteomes" id="UP001150907"/>
    </source>
</evidence>
<dbReference type="AlphaFoldDB" id="A0A9W8BPL3"/>
<dbReference type="GO" id="GO:0000724">
    <property type="term" value="P:double-strand break repair via homologous recombination"/>
    <property type="evidence" value="ECO:0007669"/>
    <property type="project" value="UniProtKB-ARBA"/>
</dbReference>